<dbReference type="OrthoDB" id="376584at2157"/>
<dbReference type="STRING" id="1705562.AMS69_17975"/>
<organism evidence="1 2">
    <name type="scientific">Haloarcula rubripromontorii</name>
    <dbReference type="NCBI Taxonomy" id="1705562"/>
    <lineage>
        <taxon>Archaea</taxon>
        <taxon>Methanobacteriati</taxon>
        <taxon>Methanobacteriota</taxon>
        <taxon>Stenosarchaea group</taxon>
        <taxon>Halobacteria</taxon>
        <taxon>Halobacteriales</taxon>
        <taxon>Haloarculaceae</taxon>
        <taxon>Haloarcula</taxon>
    </lineage>
</organism>
<name>A0A0M9AGL8_9EURY</name>
<protein>
    <submittedName>
        <fullName evidence="1">Uncharacterized protein</fullName>
    </submittedName>
</protein>
<comment type="caution">
    <text evidence="1">The sequence shown here is derived from an EMBL/GenBank/DDBJ whole genome shotgun (WGS) entry which is preliminary data.</text>
</comment>
<dbReference type="EMBL" id="LIUF01000008">
    <property type="protein sequence ID" value="KOX91609.1"/>
    <property type="molecule type" value="Genomic_DNA"/>
</dbReference>
<accession>A0A0M9AGL8</accession>
<proteinExistence type="predicted"/>
<dbReference type="AlphaFoldDB" id="A0A0M9AGL8"/>
<keyword evidence="2" id="KW-1185">Reference proteome</keyword>
<gene>
    <name evidence="1" type="ORF">AMS69_17975</name>
</gene>
<sequence>MKYGTWLKKDDDRAEVITKPKKNPRTYRYPFVRVSDAWMLTRERAWYTEHALTFAAGGLDGPLVRKQMHPEQTTFDDFDDRPSEYRRVEVASTATAD</sequence>
<evidence type="ECO:0000313" key="2">
    <source>
        <dbReference type="Proteomes" id="UP000037729"/>
    </source>
</evidence>
<evidence type="ECO:0000313" key="1">
    <source>
        <dbReference type="EMBL" id="KOX91609.1"/>
    </source>
</evidence>
<dbReference type="PATRIC" id="fig|1705562.3.peg.2081"/>
<reference evidence="1 2" key="1">
    <citation type="submission" date="2015-08" db="EMBL/GenBank/DDBJ databases">
        <title>Genomes of Isolates from Cabo Rojo, PR.</title>
        <authorList>
            <person name="Sanchez-Nieves R.L."/>
            <person name="Montalvo-Rodriguez R."/>
        </authorList>
    </citation>
    <scope>NUCLEOTIDE SEQUENCE [LARGE SCALE GENOMIC DNA]</scope>
    <source>
        <strain evidence="1 2">SL3</strain>
    </source>
</reference>
<dbReference type="RefSeq" id="WP_053969419.1">
    <property type="nucleotide sequence ID" value="NZ_LIUF01000008.1"/>
</dbReference>
<dbReference type="Proteomes" id="UP000037729">
    <property type="component" value="Unassembled WGS sequence"/>
</dbReference>